<comment type="caution">
    <text evidence="2">The sequence shown here is derived from an EMBL/GenBank/DDBJ whole genome shotgun (WGS) entry which is preliminary data.</text>
</comment>
<dbReference type="Proteomes" id="UP001138921">
    <property type="component" value="Unassembled WGS sequence"/>
</dbReference>
<keyword evidence="3" id="KW-1185">Reference proteome</keyword>
<evidence type="ECO:0000313" key="2">
    <source>
        <dbReference type="EMBL" id="MBT1157290.1"/>
    </source>
</evidence>
<evidence type="ECO:0000313" key="3">
    <source>
        <dbReference type="Proteomes" id="UP001138921"/>
    </source>
</evidence>
<dbReference type="EMBL" id="JAFLWW010000004">
    <property type="protein sequence ID" value="MBT1157290.1"/>
    <property type="molecule type" value="Genomic_DNA"/>
</dbReference>
<evidence type="ECO:0000259" key="1">
    <source>
        <dbReference type="Pfam" id="PF11695"/>
    </source>
</evidence>
<reference evidence="2" key="2">
    <citation type="submission" date="2021-03" db="EMBL/GenBank/DDBJ databases">
        <authorList>
            <person name="Artuso I."/>
            <person name="Turrini P."/>
            <person name="Pirolo M."/>
            <person name="Lugli G.A."/>
            <person name="Ventura M."/>
            <person name="Visca P."/>
        </authorList>
    </citation>
    <scope>NUCLEOTIDE SEQUENCE</scope>
    <source>
        <strain evidence="2">LMG 26462</strain>
    </source>
</reference>
<dbReference type="Pfam" id="PF11695">
    <property type="entry name" value="DUF3291"/>
    <property type="match status" value="1"/>
</dbReference>
<name>A0A9X1D4Y7_9HYPH</name>
<gene>
    <name evidence="2" type="ORF">J1C56_16995</name>
</gene>
<protein>
    <submittedName>
        <fullName evidence="2">DUF3291 domain-containing protein</fullName>
    </submittedName>
</protein>
<organism evidence="2 3">
    <name type="scientific">Aminobacter anthyllidis</name>
    <dbReference type="NCBI Taxonomy" id="1035067"/>
    <lineage>
        <taxon>Bacteria</taxon>
        <taxon>Pseudomonadati</taxon>
        <taxon>Pseudomonadota</taxon>
        <taxon>Alphaproteobacteria</taxon>
        <taxon>Hyphomicrobiales</taxon>
        <taxon>Phyllobacteriaceae</taxon>
        <taxon>Aminobacter</taxon>
    </lineage>
</organism>
<accession>A0A9X1D4Y7</accession>
<dbReference type="AlphaFoldDB" id="A0A9X1D4Y7"/>
<sequence length="108" mass="12158">MKSILKPIVEVIFGSSNVAPLPHSVCSHKHLSMVCGQARALGRQHLFTLLHPSRYILQQLSRADRLAQDHPGFLWRIPDETIASEIKASGFDNRMSATVSVWKRLEDL</sequence>
<dbReference type="InterPro" id="IPR021708">
    <property type="entry name" value="DUF3291"/>
</dbReference>
<reference evidence="2" key="1">
    <citation type="journal article" date="2021" name="Microorganisms">
        <title>Phylogenomic Reconstruction and Metabolic Potential of the Genus Aminobacter.</title>
        <authorList>
            <person name="Artuso I."/>
            <person name="Turrini P."/>
            <person name="Pirolo M."/>
            <person name="Lugli G.A."/>
            <person name="Ventura M."/>
            <person name="Visca P."/>
        </authorList>
    </citation>
    <scope>NUCLEOTIDE SEQUENCE</scope>
    <source>
        <strain evidence="2">LMG 26462</strain>
    </source>
</reference>
<feature type="domain" description="DUF3291" evidence="1">
    <location>
        <begin position="57"/>
        <end position="108"/>
    </location>
</feature>
<proteinExistence type="predicted"/>